<evidence type="ECO:0000313" key="2">
    <source>
        <dbReference type="EMBL" id="EPQ12090.1"/>
    </source>
</evidence>
<protein>
    <submittedName>
        <fullName evidence="2">Uncharacterized protein</fullName>
    </submittedName>
</protein>
<feature type="region of interest" description="Disordered" evidence="1">
    <location>
        <begin position="1"/>
        <end position="30"/>
    </location>
</feature>
<evidence type="ECO:0000313" key="3">
    <source>
        <dbReference type="Proteomes" id="UP000052978"/>
    </source>
</evidence>
<reference evidence="2 3" key="1">
    <citation type="journal article" date="2013" name="Nat. Commun.">
        <title>Genome analysis reveals insights into physiology and longevity of the Brandt's bat Myotis brandtii.</title>
        <authorList>
            <person name="Seim I."/>
            <person name="Fang X."/>
            <person name="Xiong Z."/>
            <person name="Lobanov A.V."/>
            <person name="Huang Z."/>
            <person name="Ma S."/>
            <person name="Feng Y."/>
            <person name="Turanov A.A."/>
            <person name="Zhu Y."/>
            <person name="Lenz T.L."/>
            <person name="Gerashchenko M.V."/>
            <person name="Fan D."/>
            <person name="Hee Yim S."/>
            <person name="Yao X."/>
            <person name="Jordan D."/>
            <person name="Xiong Y."/>
            <person name="Ma Y."/>
            <person name="Lyapunov A.N."/>
            <person name="Chen G."/>
            <person name="Kulakova O.I."/>
            <person name="Sun Y."/>
            <person name="Lee S.G."/>
            <person name="Bronson R.T."/>
            <person name="Moskalev A.A."/>
            <person name="Sunyaev S.R."/>
            <person name="Zhang G."/>
            <person name="Krogh A."/>
            <person name="Wang J."/>
            <person name="Gladyshev V.N."/>
        </authorList>
    </citation>
    <scope>NUCLEOTIDE SEQUENCE [LARGE SCALE GENOMIC DNA]</scope>
</reference>
<keyword evidence="3" id="KW-1185">Reference proteome</keyword>
<name>S7N7J4_MYOBR</name>
<sequence>MGREPSVALPGTPVTPSDARPAPGTRWSQQPSFLKSLHASVLSACSRDRAREHRVFQNVSSLPPSPRSRSRGGVRATSATSNPSDRAQQDLDHTQSDRDAVAQGRVHRLTPTQKTQQWPPAACPVSNGQRAAGSRRRDVK</sequence>
<feature type="region of interest" description="Disordered" evidence="1">
    <location>
        <begin position="54"/>
        <end position="140"/>
    </location>
</feature>
<feature type="compositionally biased region" description="Polar residues" evidence="1">
    <location>
        <begin position="77"/>
        <end position="86"/>
    </location>
</feature>
<proteinExistence type="predicted"/>
<gene>
    <name evidence="2" type="ORF">D623_10005197</name>
</gene>
<dbReference type="EMBL" id="KE163446">
    <property type="protein sequence ID" value="EPQ12090.1"/>
    <property type="molecule type" value="Genomic_DNA"/>
</dbReference>
<evidence type="ECO:0000256" key="1">
    <source>
        <dbReference type="SAM" id="MobiDB-lite"/>
    </source>
</evidence>
<dbReference type="AlphaFoldDB" id="S7N7J4"/>
<accession>S7N7J4</accession>
<feature type="compositionally biased region" description="Basic and acidic residues" evidence="1">
    <location>
        <begin position="87"/>
        <end position="100"/>
    </location>
</feature>
<dbReference type="Proteomes" id="UP000052978">
    <property type="component" value="Unassembled WGS sequence"/>
</dbReference>
<organism evidence="2 3">
    <name type="scientific">Myotis brandtii</name>
    <name type="common">Brandt's bat</name>
    <dbReference type="NCBI Taxonomy" id="109478"/>
    <lineage>
        <taxon>Eukaryota</taxon>
        <taxon>Metazoa</taxon>
        <taxon>Chordata</taxon>
        <taxon>Craniata</taxon>
        <taxon>Vertebrata</taxon>
        <taxon>Euteleostomi</taxon>
        <taxon>Mammalia</taxon>
        <taxon>Eutheria</taxon>
        <taxon>Laurasiatheria</taxon>
        <taxon>Chiroptera</taxon>
        <taxon>Yangochiroptera</taxon>
        <taxon>Vespertilionidae</taxon>
        <taxon>Myotis</taxon>
    </lineage>
</organism>